<dbReference type="EMBL" id="GBRH01216351">
    <property type="protein sequence ID" value="JAD81544.1"/>
    <property type="molecule type" value="Transcribed_RNA"/>
</dbReference>
<reference evidence="1" key="2">
    <citation type="journal article" date="2015" name="Data Brief">
        <title>Shoot transcriptome of the giant reed, Arundo donax.</title>
        <authorList>
            <person name="Barrero R.A."/>
            <person name="Guerrero F.D."/>
            <person name="Moolhuijzen P."/>
            <person name="Goolsby J.A."/>
            <person name="Tidwell J."/>
            <person name="Bellgard S.E."/>
            <person name="Bellgard M.I."/>
        </authorList>
    </citation>
    <scope>NUCLEOTIDE SEQUENCE</scope>
    <source>
        <tissue evidence="1">Shoot tissue taken approximately 20 cm above the soil surface</tissue>
    </source>
</reference>
<dbReference type="AlphaFoldDB" id="A0A0A9CYX0"/>
<protein>
    <submittedName>
        <fullName evidence="1">Uncharacterized protein</fullName>
    </submittedName>
</protein>
<accession>A0A0A9CYX0</accession>
<name>A0A0A9CYX0_ARUDO</name>
<sequence>MQCIFCTAILRITNNHRIPRHVISGCHPLKHLCTISDGTRLQVHVYKRVPNKYIRLRPKIKAETFFQDMHMSLLTKLKISEIPTCVKNISVSVVCWPN</sequence>
<reference evidence="1" key="1">
    <citation type="submission" date="2014-09" db="EMBL/GenBank/DDBJ databases">
        <authorList>
            <person name="Magalhaes I.L.F."/>
            <person name="Oliveira U."/>
            <person name="Santos F.R."/>
            <person name="Vidigal T.H.D.A."/>
            <person name="Brescovit A.D."/>
            <person name="Santos A.J."/>
        </authorList>
    </citation>
    <scope>NUCLEOTIDE SEQUENCE</scope>
    <source>
        <tissue evidence="1">Shoot tissue taken approximately 20 cm above the soil surface</tissue>
    </source>
</reference>
<proteinExistence type="predicted"/>
<evidence type="ECO:0000313" key="1">
    <source>
        <dbReference type="EMBL" id="JAD81544.1"/>
    </source>
</evidence>
<organism evidence="1">
    <name type="scientific">Arundo donax</name>
    <name type="common">Giant reed</name>
    <name type="synonym">Donax arundinaceus</name>
    <dbReference type="NCBI Taxonomy" id="35708"/>
    <lineage>
        <taxon>Eukaryota</taxon>
        <taxon>Viridiplantae</taxon>
        <taxon>Streptophyta</taxon>
        <taxon>Embryophyta</taxon>
        <taxon>Tracheophyta</taxon>
        <taxon>Spermatophyta</taxon>
        <taxon>Magnoliopsida</taxon>
        <taxon>Liliopsida</taxon>
        <taxon>Poales</taxon>
        <taxon>Poaceae</taxon>
        <taxon>PACMAD clade</taxon>
        <taxon>Arundinoideae</taxon>
        <taxon>Arundineae</taxon>
        <taxon>Arundo</taxon>
    </lineage>
</organism>